<evidence type="ECO:0000256" key="5">
    <source>
        <dbReference type="ARBA" id="ARBA00023163"/>
    </source>
</evidence>
<gene>
    <name evidence="7" type="ORF">DHEL01_v203331</name>
</gene>
<dbReference type="GO" id="GO:0003700">
    <property type="term" value="F:DNA-binding transcription factor activity"/>
    <property type="evidence" value="ECO:0007669"/>
    <property type="project" value="TreeGrafter"/>
</dbReference>
<evidence type="ECO:0000313" key="7">
    <source>
        <dbReference type="EMBL" id="POS78274.1"/>
    </source>
</evidence>
<keyword evidence="3" id="KW-0805">Transcription regulation</keyword>
<accession>A0A2P5I714</accession>
<dbReference type="PANTHER" id="PTHR37534:SF17">
    <property type="entry name" value="ZN(2)-C6 FUNGAL-TYPE DOMAIN-CONTAINING PROTEIN"/>
    <property type="match status" value="1"/>
</dbReference>
<reference evidence="7" key="1">
    <citation type="submission" date="2017-09" db="EMBL/GenBank/DDBJ databases">
        <title>Polyketide synthases of a Diaporthe helianthi virulent isolate.</title>
        <authorList>
            <person name="Baroncelli R."/>
        </authorList>
    </citation>
    <scope>NUCLEOTIDE SEQUENCE [LARGE SCALE GENOMIC DNA]</scope>
    <source>
        <strain evidence="7">7/96</strain>
    </source>
</reference>
<dbReference type="PANTHER" id="PTHR37534">
    <property type="entry name" value="TRANSCRIPTIONAL ACTIVATOR PROTEIN UGA3"/>
    <property type="match status" value="1"/>
</dbReference>
<dbReference type="OrthoDB" id="5386330at2759"/>
<evidence type="ECO:0000256" key="2">
    <source>
        <dbReference type="ARBA" id="ARBA00022833"/>
    </source>
</evidence>
<dbReference type="Proteomes" id="UP000094444">
    <property type="component" value="Unassembled WGS sequence"/>
</dbReference>
<keyword evidence="6" id="KW-0539">Nucleus</keyword>
<comment type="caution">
    <text evidence="7">The sequence shown here is derived from an EMBL/GenBank/DDBJ whole genome shotgun (WGS) entry which is preliminary data.</text>
</comment>
<dbReference type="AlphaFoldDB" id="A0A2P5I714"/>
<evidence type="ECO:0000256" key="3">
    <source>
        <dbReference type="ARBA" id="ARBA00023015"/>
    </source>
</evidence>
<dbReference type="InParanoid" id="A0A2P5I714"/>
<dbReference type="GO" id="GO:0000976">
    <property type="term" value="F:transcription cis-regulatory region binding"/>
    <property type="evidence" value="ECO:0007669"/>
    <property type="project" value="TreeGrafter"/>
</dbReference>
<keyword evidence="2" id="KW-0862">Zinc</keyword>
<evidence type="ECO:0008006" key="9">
    <source>
        <dbReference type="Google" id="ProtNLM"/>
    </source>
</evidence>
<protein>
    <recommendedName>
        <fullName evidence="9">C6 zinc finger protein</fullName>
    </recommendedName>
</protein>
<keyword evidence="8" id="KW-1185">Reference proteome</keyword>
<dbReference type="GO" id="GO:0005634">
    <property type="term" value="C:nucleus"/>
    <property type="evidence" value="ECO:0007669"/>
    <property type="project" value="UniProtKB-SubCell"/>
</dbReference>
<sequence length="290" mass="32943">MVILDKVSNGYRELILPMALQDEVLCRAVAVVAAQHLTYACSQGNPALELAAEKGRTAVISRLRKDALLESKVFNEFTWATLIVLLVGETVTGNAEYSFLVQMLLCLSNNNIIRNKESRLARFLRSQTHMFTMLGQPFVEEEDGVRFIQQTYNGFNDWLLCEGLPTDCQDSRNVSLIRPCFTEACNIYLGRATTDHEQDLAIKRLIQLVSQVDSDAPTAHTLVWVCFIAGAETNDPQQREFFVARMNETYQRTRFRNIPAAVQSLERIWMRKAGQKWTSCLPELTQVLVM</sequence>
<organism evidence="7 8">
    <name type="scientific">Diaporthe helianthi</name>
    <dbReference type="NCBI Taxonomy" id="158607"/>
    <lineage>
        <taxon>Eukaryota</taxon>
        <taxon>Fungi</taxon>
        <taxon>Dikarya</taxon>
        <taxon>Ascomycota</taxon>
        <taxon>Pezizomycotina</taxon>
        <taxon>Sordariomycetes</taxon>
        <taxon>Sordariomycetidae</taxon>
        <taxon>Diaporthales</taxon>
        <taxon>Diaporthaceae</taxon>
        <taxon>Diaporthe</taxon>
    </lineage>
</organism>
<evidence type="ECO:0000256" key="4">
    <source>
        <dbReference type="ARBA" id="ARBA00023125"/>
    </source>
</evidence>
<evidence type="ECO:0000256" key="6">
    <source>
        <dbReference type="ARBA" id="ARBA00023242"/>
    </source>
</evidence>
<proteinExistence type="predicted"/>
<dbReference type="InterPro" id="IPR021858">
    <property type="entry name" value="Fun_TF"/>
</dbReference>
<evidence type="ECO:0000256" key="1">
    <source>
        <dbReference type="ARBA" id="ARBA00004123"/>
    </source>
</evidence>
<keyword evidence="5" id="KW-0804">Transcription</keyword>
<name>A0A2P5I714_DIAHE</name>
<comment type="subcellular location">
    <subcellularLocation>
        <location evidence="1">Nucleus</location>
    </subcellularLocation>
</comment>
<dbReference type="EMBL" id="MAVT02000199">
    <property type="protein sequence ID" value="POS78274.1"/>
    <property type="molecule type" value="Genomic_DNA"/>
</dbReference>
<dbReference type="Pfam" id="PF11951">
    <property type="entry name" value="Fungal_trans_2"/>
    <property type="match status" value="2"/>
</dbReference>
<dbReference type="STRING" id="158607.A0A2P5I714"/>
<evidence type="ECO:0000313" key="8">
    <source>
        <dbReference type="Proteomes" id="UP000094444"/>
    </source>
</evidence>
<dbReference type="GO" id="GO:0045944">
    <property type="term" value="P:positive regulation of transcription by RNA polymerase II"/>
    <property type="evidence" value="ECO:0007669"/>
    <property type="project" value="TreeGrafter"/>
</dbReference>
<keyword evidence="4" id="KW-0238">DNA-binding</keyword>